<dbReference type="PANTHER" id="PTHR21521">
    <property type="entry name" value="AMUN, ISOFORM A"/>
    <property type="match status" value="1"/>
</dbReference>
<dbReference type="AlphaFoldDB" id="A0ABD3N284"/>
<name>A0ABD3N284_9STRA</name>
<accession>A0ABD3N284</accession>
<sequence length="289" mass="32512">MTMKTKRKNNAHAAAAAFSRTTSTRPGVQDAIRLVALEPISNFRDSWEVASSHYDAMLLAKGGTRLAELDRRREDLATDWRMAASVTKDQLLAIIIEWKFLKGKPRHALKPLLQSNSEASVIAASKLAFVAANAIPKKDKENRNNNDQYRENDEDTKRQIISAINHLCELKGVGPATASAILCLIRPDVFSFMDDEVIECLLPHKKRGYTLGIYMEVNDRCREIADQLNMDMPRRNKKRRKTTVDEEENDDSLSKEWTSCKVGKAIWACAIMSATNDENGLSAIFKNKS</sequence>
<evidence type="ECO:0000313" key="3">
    <source>
        <dbReference type="Proteomes" id="UP001530293"/>
    </source>
</evidence>
<feature type="compositionally biased region" description="Basic residues" evidence="1">
    <location>
        <begin position="1"/>
        <end position="10"/>
    </location>
</feature>
<evidence type="ECO:0008006" key="4">
    <source>
        <dbReference type="Google" id="ProtNLM"/>
    </source>
</evidence>
<gene>
    <name evidence="2" type="ORF">ACHAWU_009146</name>
</gene>
<keyword evidence="3" id="KW-1185">Reference proteome</keyword>
<dbReference type="PANTHER" id="PTHR21521:SF0">
    <property type="entry name" value="AMUN, ISOFORM A"/>
    <property type="match status" value="1"/>
</dbReference>
<feature type="region of interest" description="Disordered" evidence="1">
    <location>
        <begin position="1"/>
        <end position="22"/>
    </location>
</feature>
<dbReference type="Proteomes" id="UP001530293">
    <property type="component" value="Unassembled WGS sequence"/>
</dbReference>
<comment type="caution">
    <text evidence="2">The sequence shown here is derived from an EMBL/GenBank/DDBJ whole genome shotgun (WGS) entry which is preliminary data.</text>
</comment>
<evidence type="ECO:0000256" key="1">
    <source>
        <dbReference type="SAM" id="MobiDB-lite"/>
    </source>
</evidence>
<organism evidence="2 3">
    <name type="scientific">Discostella pseudostelligera</name>
    <dbReference type="NCBI Taxonomy" id="259834"/>
    <lineage>
        <taxon>Eukaryota</taxon>
        <taxon>Sar</taxon>
        <taxon>Stramenopiles</taxon>
        <taxon>Ochrophyta</taxon>
        <taxon>Bacillariophyta</taxon>
        <taxon>Coscinodiscophyceae</taxon>
        <taxon>Thalassiosirophycidae</taxon>
        <taxon>Stephanodiscales</taxon>
        <taxon>Stephanodiscaceae</taxon>
        <taxon>Discostella</taxon>
    </lineage>
</organism>
<protein>
    <recommendedName>
        <fullName evidence="4">HhH-GPD domain-containing protein</fullName>
    </recommendedName>
</protein>
<dbReference type="EMBL" id="JALLBG020000044">
    <property type="protein sequence ID" value="KAL3770206.1"/>
    <property type="molecule type" value="Genomic_DNA"/>
</dbReference>
<proteinExistence type="predicted"/>
<evidence type="ECO:0000313" key="2">
    <source>
        <dbReference type="EMBL" id="KAL3770206.1"/>
    </source>
</evidence>
<reference evidence="2 3" key="1">
    <citation type="submission" date="2024-10" db="EMBL/GenBank/DDBJ databases">
        <title>Updated reference genomes for cyclostephanoid diatoms.</title>
        <authorList>
            <person name="Roberts W.R."/>
            <person name="Alverson A.J."/>
        </authorList>
    </citation>
    <scope>NUCLEOTIDE SEQUENCE [LARGE SCALE GENOMIC DNA]</scope>
    <source>
        <strain evidence="2 3">AJA232-27</strain>
    </source>
</reference>